<accession>Q30ZF5</accession>
<dbReference type="RefSeq" id="WP_011368042.1">
    <property type="nucleotide sequence ID" value="NC_007519.1"/>
</dbReference>
<sequence>MNSKAIAYAACFVLLTMQGCTPAQRSDVEYLQAYMDATNASLRDAAEQAARLNEALSRRLAETEQERHAIKAELEQQQEQLRRVKLAIKRAKRMSRRKTAELQNETEALRGRQEQLELNIRRLALNLSRELDPYSDSGDFSQVESPPAPKAGPAALSTSSTVPETDKP</sequence>
<keyword evidence="1" id="KW-0175">Coiled coil</keyword>
<evidence type="ECO:0000256" key="1">
    <source>
        <dbReference type="SAM" id="Coils"/>
    </source>
</evidence>
<protein>
    <recommendedName>
        <fullName evidence="5">Lipoprotein</fullName>
    </recommendedName>
</protein>
<evidence type="ECO:0000313" key="4">
    <source>
        <dbReference type="Proteomes" id="UP000002710"/>
    </source>
</evidence>
<name>Q30ZF5_OLEA2</name>
<reference evidence="3 4" key="1">
    <citation type="journal article" date="2011" name="J. Bacteriol.">
        <title>Complete genome sequence and updated annotation of Desulfovibrio alaskensis G20.</title>
        <authorList>
            <person name="Hauser L.J."/>
            <person name="Land M.L."/>
            <person name="Brown S.D."/>
            <person name="Larimer F."/>
            <person name="Keller K.L."/>
            <person name="Rapp-Giles B.J."/>
            <person name="Price M.N."/>
            <person name="Lin M."/>
            <person name="Bruce D.C."/>
            <person name="Detter J.C."/>
            <person name="Tapia R."/>
            <person name="Han C.S."/>
            <person name="Goodwin L.A."/>
            <person name="Cheng J.F."/>
            <person name="Pitluck S."/>
            <person name="Copeland A."/>
            <person name="Lucas S."/>
            <person name="Nolan M."/>
            <person name="Lapidus A.L."/>
            <person name="Palumbo A.V."/>
            <person name="Wall J.D."/>
        </authorList>
    </citation>
    <scope>NUCLEOTIDE SEQUENCE [LARGE SCALE GENOMIC DNA]</scope>
    <source>
        <strain evidence="4">ATCC BAA 1058 / DSM 17464 / G20</strain>
    </source>
</reference>
<evidence type="ECO:0000256" key="2">
    <source>
        <dbReference type="SAM" id="MobiDB-lite"/>
    </source>
</evidence>
<feature type="region of interest" description="Disordered" evidence="2">
    <location>
        <begin position="131"/>
        <end position="168"/>
    </location>
</feature>
<proteinExistence type="predicted"/>
<dbReference type="PROSITE" id="PS51257">
    <property type="entry name" value="PROKAR_LIPOPROTEIN"/>
    <property type="match status" value="1"/>
</dbReference>
<keyword evidence="4" id="KW-1185">Reference proteome</keyword>
<feature type="coiled-coil region" evidence="1">
    <location>
        <begin position="35"/>
        <end position="119"/>
    </location>
</feature>
<dbReference type="EMBL" id="CP000112">
    <property type="protein sequence ID" value="ABB38941.2"/>
    <property type="molecule type" value="Genomic_DNA"/>
</dbReference>
<evidence type="ECO:0000313" key="3">
    <source>
        <dbReference type="EMBL" id="ABB38941.2"/>
    </source>
</evidence>
<evidence type="ECO:0008006" key="5">
    <source>
        <dbReference type="Google" id="ProtNLM"/>
    </source>
</evidence>
<dbReference type="Proteomes" id="UP000002710">
    <property type="component" value="Chromosome"/>
</dbReference>
<dbReference type="HOGENOM" id="CLU_1583826_0_0_7"/>
<gene>
    <name evidence="3" type="ordered locus">Dde_2144</name>
</gene>
<dbReference type="STRING" id="207559.Dde_2144"/>
<organism evidence="3 4">
    <name type="scientific">Oleidesulfovibrio alaskensis (strain ATCC BAA-1058 / DSM 17464 / G20)</name>
    <name type="common">Desulfovibrio alaskensis</name>
    <dbReference type="NCBI Taxonomy" id="207559"/>
    <lineage>
        <taxon>Bacteria</taxon>
        <taxon>Pseudomonadati</taxon>
        <taxon>Thermodesulfobacteriota</taxon>
        <taxon>Desulfovibrionia</taxon>
        <taxon>Desulfovibrionales</taxon>
        <taxon>Desulfovibrionaceae</taxon>
        <taxon>Oleidesulfovibrio</taxon>
    </lineage>
</organism>
<dbReference type="AlphaFoldDB" id="Q30ZF5"/>
<dbReference type="KEGG" id="dde:Dde_2144"/>
<feature type="compositionally biased region" description="Polar residues" evidence="2">
    <location>
        <begin position="156"/>
        <end position="168"/>
    </location>
</feature>